<dbReference type="Ensembl" id="ENSCCRT00010121512.1">
    <property type="protein sequence ID" value="ENSCCRP00010109180.1"/>
    <property type="gene ID" value="ENSCCRG00010048185.1"/>
</dbReference>
<keyword evidence="1" id="KW-1133">Transmembrane helix</keyword>
<evidence type="ECO:0000256" key="1">
    <source>
        <dbReference type="SAM" id="Phobius"/>
    </source>
</evidence>
<feature type="transmembrane region" description="Helical" evidence="1">
    <location>
        <begin position="148"/>
        <end position="175"/>
    </location>
</feature>
<reference evidence="2" key="1">
    <citation type="submission" date="2025-08" db="UniProtKB">
        <authorList>
            <consortium name="Ensembl"/>
        </authorList>
    </citation>
    <scope>IDENTIFICATION</scope>
</reference>
<dbReference type="InterPro" id="IPR036179">
    <property type="entry name" value="Ig-like_dom_sf"/>
</dbReference>
<dbReference type="SUPFAM" id="SSF48726">
    <property type="entry name" value="Immunoglobulin"/>
    <property type="match status" value="1"/>
</dbReference>
<dbReference type="Proteomes" id="UP000694427">
    <property type="component" value="Unplaced"/>
</dbReference>
<dbReference type="InterPro" id="IPR013783">
    <property type="entry name" value="Ig-like_fold"/>
</dbReference>
<keyword evidence="1" id="KW-0472">Membrane</keyword>
<reference evidence="2" key="2">
    <citation type="submission" date="2025-09" db="UniProtKB">
        <authorList>
            <consortium name="Ensembl"/>
        </authorList>
    </citation>
    <scope>IDENTIFICATION</scope>
</reference>
<dbReference type="AlphaFoldDB" id="A0A8C1PL03"/>
<accession>A0A8C1PL03</accession>
<keyword evidence="1" id="KW-0812">Transmembrane</keyword>
<evidence type="ECO:0000313" key="3">
    <source>
        <dbReference type="Proteomes" id="UP000694427"/>
    </source>
</evidence>
<keyword evidence="3" id="KW-1185">Reference proteome</keyword>
<proteinExistence type="predicted"/>
<name>A0A8C1PL03_CYPCA</name>
<organism evidence="2 3">
    <name type="scientific">Cyprinus carpio</name>
    <name type="common">Common carp</name>
    <dbReference type="NCBI Taxonomy" id="7962"/>
    <lineage>
        <taxon>Eukaryota</taxon>
        <taxon>Metazoa</taxon>
        <taxon>Chordata</taxon>
        <taxon>Craniata</taxon>
        <taxon>Vertebrata</taxon>
        <taxon>Euteleostomi</taxon>
        <taxon>Actinopterygii</taxon>
        <taxon>Neopterygii</taxon>
        <taxon>Teleostei</taxon>
        <taxon>Ostariophysi</taxon>
        <taxon>Cypriniformes</taxon>
        <taxon>Cyprinidae</taxon>
        <taxon>Cyprininae</taxon>
        <taxon>Cyprinus</taxon>
    </lineage>
</organism>
<sequence length="417" mass="45503">TVIVWIIIHGSQLTLDLPERTQRLKFVSADESDKFTIWEHKSSSLSPSKPSKGQVSSASNGWTFRIQHVTFDDQGTYTLLNQSGSTIASYILKVNVRTAERIIGTTLPSIQELYLSRVSKRAGKITLDPSHPAHSLFELLPSGRRYRLILILILILTCISTSLDVCSSLFSPNIYVDQHKFTPNKRLIALLLLVIPVGICFCCKKRICKSCQTTKSNTHTNESNTTPVSIAYSNTVTAPVGPGDPGQNNLGAVAGHPKCIKNQFCAFCLFKGFHPESVPQNPVYPPNFGPGLPPAQPPQWNAPPTQYNPSAPVVHLKSFANVFAFHPACLDFYVLICNTKIASKCNYMPAKNSAPPGPDTTGLNMNELPPTAPLLTPQLESQPSAMSSISMMNMLKSSDSGVQFDNNKGKSSGSNFL</sequence>
<dbReference type="Gene3D" id="2.60.40.10">
    <property type="entry name" value="Immunoglobulins"/>
    <property type="match status" value="1"/>
</dbReference>
<evidence type="ECO:0000313" key="2">
    <source>
        <dbReference type="Ensembl" id="ENSCCRP00010109180.1"/>
    </source>
</evidence>
<feature type="transmembrane region" description="Helical" evidence="1">
    <location>
        <begin position="187"/>
        <end position="203"/>
    </location>
</feature>
<protein>
    <submittedName>
        <fullName evidence="2">Wu:fc21g02</fullName>
    </submittedName>
</protein>